<feature type="domain" description="Guanylate cyclase" evidence="3">
    <location>
        <begin position="7"/>
        <end position="121"/>
    </location>
</feature>
<keyword evidence="5" id="KW-1185">Reference proteome</keyword>
<dbReference type="InterPro" id="IPR029787">
    <property type="entry name" value="Nucleotide_cyclase"/>
</dbReference>
<dbReference type="EMBL" id="JABUMX010000005">
    <property type="protein sequence ID" value="NTS33387.1"/>
    <property type="molecule type" value="Genomic_DNA"/>
</dbReference>
<dbReference type="InterPro" id="IPR011990">
    <property type="entry name" value="TPR-like_helical_dom_sf"/>
</dbReference>
<dbReference type="InterPro" id="IPR050697">
    <property type="entry name" value="Adenylyl/Guanylyl_Cyclase_3/4"/>
</dbReference>
<dbReference type="GO" id="GO:0004016">
    <property type="term" value="F:adenylate cyclase activity"/>
    <property type="evidence" value="ECO:0007669"/>
    <property type="project" value="UniProtKB-ARBA"/>
</dbReference>
<gene>
    <name evidence="4" type="ORF">HQ945_19205</name>
</gene>
<dbReference type="CDD" id="cd07302">
    <property type="entry name" value="CHD"/>
    <property type="match status" value="1"/>
</dbReference>
<reference evidence="4 5" key="1">
    <citation type="submission" date="2020-05" db="EMBL/GenBank/DDBJ databases">
        <authorList>
            <person name="Kim M.K."/>
        </authorList>
    </citation>
    <scope>NUCLEOTIDE SEQUENCE [LARGE SCALE GENOMIC DNA]</scope>
    <source>
        <strain evidence="4 5">BT25</strain>
    </source>
</reference>
<keyword evidence="2" id="KW-1133">Transmembrane helix</keyword>
<dbReference type="PANTHER" id="PTHR43081:SF19">
    <property type="entry name" value="PH-SENSITIVE ADENYLATE CYCLASE RV1264"/>
    <property type="match status" value="1"/>
</dbReference>
<organism evidence="4 5">
    <name type="scientific">Phyllobacterium pellucidum</name>
    <dbReference type="NCBI Taxonomy" id="2740464"/>
    <lineage>
        <taxon>Bacteria</taxon>
        <taxon>Pseudomonadati</taxon>
        <taxon>Pseudomonadota</taxon>
        <taxon>Alphaproteobacteria</taxon>
        <taxon>Hyphomicrobiales</taxon>
        <taxon>Phyllobacteriaceae</taxon>
        <taxon>Phyllobacterium</taxon>
    </lineage>
</organism>
<dbReference type="AlphaFoldDB" id="A0A849VYI8"/>
<comment type="caution">
    <text evidence="4">The sequence shown here is derived from an EMBL/GenBank/DDBJ whole genome shotgun (WGS) entry which is preliminary data.</text>
</comment>
<sequence>MQRRLVTILAADAVGYSRLVGKDEDAALKLFKECATIIDERVRAHNGRVFGGAGDSVVAEFPSPVEAMRCAIEIQSQIAHLDEKLSEDWRMLFRVGLNLGDAVVEQDNLLGEAVNVAARLEGLSEPGGICVSGSLYEQVKHLPDVGFQDLGTKRLKNIPLPVHAYSVKSIHSKRSRKRLPMWGLAAATTALLAVIALPIWWKYVPGVSGNQTTGAQIVASSQPSIAVLPLDNISGDPSQEYYSDGVTNDITSDLSKFSGLLVAAYNSSSTFKNKPAKIQDIGKALGVRYVLEGTVQKTAERLRINAQLIDAETGYHVWADRYDQPLGDTFAVQEGITKNIVTTLAVKVTDAEERRTRLKPPANMDAYDYYLKGKQIWADPTKVTAEGNEEARQLFEKAIELDPNYSAPYAELSYVYVRAYQSGLDDGGKANLDKAEALAEKALALSDNANSHWYLAIVAWNKGNFDKSFSEYEAARQINPNDPDLAADMAEALIYGGEPLRAIEQIEEAKKRNVRVPFWYFWNEGKARYMAGQYQQAIDAINKIASPPNDVRLITAASKAQLGDIAGAKAIMAEFSKIDPDWSIEKSAEYYYRNDSDRQHWLDGLRKAGLKEN</sequence>
<dbReference type="InterPro" id="IPR019734">
    <property type="entry name" value="TPR_rpt"/>
</dbReference>
<dbReference type="Pfam" id="PF13432">
    <property type="entry name" value="TPR_16"/>
    <property type="match status" value="1"/>
</dbReference>
<evidence type="ECO:0000256" key="2">
    <source>
        <dbReference type="SAM" id="Phobius"/>
    </source>
</evidence>
<dbReference type="Gene3D" id="3.30.70.1230">
    <property type="entry name" value="Nucleotide cyclase"/>
    <property type="match status" value="1"/>
</dbReference>
<dbReference type="GO" id="GO:0035556">
    <property type="term" value="P:intracellular signal transduction"/>
    <property type="evidence" value="ECO:0007669"/>
    <property type="project" value="InterPro"/>
</dbReference>
<keyword evidence="1" id="KW-0802">TPR repeat</keyword>
<evidence type="ECO:0000259" key="3">
    <source>
        <dbReference type="PROSITE" id="PS50125"/>
    </source>
</evidence>
<feature type="transmembrane region" description="Helical" evidence="2">
    <location>
        <begin position="179"/>
        <end position="201"/>
    </location>
</feature>
<name>A0A849VYI8_9HYPH</name>
<dbReference type="SUPFAM" id="SSF48452">
    <property type="entry name" value="TPR-like"/>
    <property type="match status" value="1"/>
</dbReference>
<protein>
    <recommendedName>
        <fullName evidence="3">Guanylate cyclase domain-containing protein</fullName>
    </recommendedName>
</protein>
<dbReference type="SUPFAM" id="SSF55073">
    <property type="entry name" value="Nucleotide cyclase"/>
    <property type="match status" value="1"/>
</dbReference>
<dbReference type="PROSITE" id="PS50125">
    <property type="entry name" value="GUANYLATE_CYCLASE_2"/>
    <property type="match status" value="1"/>
</dbReference>
<keyword evidence="2" id="KW-0812">Transmembrane</keyword>
<dbReference type="PROSITE" id="PS50005">
    <property type="entry name" value="TPR"/>
    <property type="match status" value="1"/>
</dbReference>
<proteinExistence type="predicted"/>
<dbReference type="Gene3D" id="1.25.40.10">
    <property type="entry name" value="Tetratricopeptide repeat domain"/>
    <property type="match status" value="1"/>
</dbReference>
<dbReference type="RefSeq" id="WP_162737206.1">
    <property type="nucleotide sequence ID" value="NZ_JABUMX010000005.1"/>
</dbReference>
<evidence type="ECO:0000313" key="4">
    <source>
        <dbReference type="EMBL" id="NTS33387.1"/>
    </source>
</evidence>
<dbReference type="InterPro" id="IPR001054">
    <property type="entry name" value="A/G_cyclase"/>
</dbReference>
<evidence type="ECO:0000313" key="5">
    <source>
        <dbReference type="Proteomes" id="UP000550508"/>
    </source>
</evidence>
<dbReference type="GO" id="GO:0006171">
    <property type="term" value="P:cAMP biosynthetic process"/>
    <property type="evidence" value="ECO:0007669"/>
    <property type="project" value="TreeGrafter"/>
</dbReference>
<dbReference type="PANTHER" id="PTHR43081">
    <property type="entry name" value="ADENYLATE CYCLASE, TERMINAL-DIFFERENTIATION SPECIFIC-RELATED"/>
    <property type="match status" value="1"/>
</dbReference>
<keyword evidence="2" id="KW-0472">Membrane</keyword>
<accession>A0A849VYI8</accession>
<dbReference type="Gene3D" id="3.40.50.10610">
    <property type="entry name" value="ABC-type transport auxiliary lipoprotein component"/>
    <property type="match status" value="1"/>
</dbReference>
<evidence type="ECO:0000256" key="1">
    <source>
        <dbReference type="PROSITE-ProRule" id="PRU00339"/>
    </source>
</evidence>
<dbReference type="Pfam" id="PF00211">
    <property type="entry name" value="Guanylate_cyc"/>
    <property type="match status" value="1"/>
</dbReference>
<feature type="repeat" description="TPR" evidence="1">
    <location>
        <begin position="449"/>
        <end position="482"/>
    </location>
</feature>
<dbReference type="Proteomes" id="UP000550508">
    <property type="component" value="Unassembled WGS sequence"/>
</dbReference>